<dbReference type="InterPro" id="IPR035965">
    <property type="entry name" value="PAS-like_dom_sf"/>
</dbReference>
<evidence type="ECO:0000256" key="2">
    <source>
        <dbReference type="SAM" id="MobiDB-lite"/>
    </source>
</evidence>
<evidence type="ECO:0000256" key="1">
    <source>
        <dbReference type="PROSITE-ProRule" id="PRU00169"/>
    </source>
</evidence>
<accession>A0AAU9JX17</accession>
<protein>
    <recommendedName>
        <fullName evidence="4">Response regulatory domain-containing protein</fullName>
    </recommendedName>
</protein>
<name>A0AAU9JX17_9CILI</name>
<feature type="region of interest" description="Disordered" evidence="2">
    <location>
        <begin position="571"/>
        <end position="606"/>
    </location>
</feature>
<evidence type="ECO:0000259" key="4">
    <source>
        <dbReference type="PROSITE" id="PS50110"/>
    </source>
</evidence>
<dbReference type="SUPFAM" id="SSF52172">
    <property type="entry name" value="CheY-like"/>
    <property type="match status" value="1"/>
</dbReference>
<dbReference type="InterPro" id="IPR001789">
    <property type="entry name" value="Sig_transdc_resp-reg_receiver"/>
</dbReference>
<feature type="compositionally biased region" description="Basic and acidic residues" evidence="2">
    <location>
        <begin position="571"/>
        <end position="595"/>
    </location>
</feature>
<comment type="caution">
    <text evidence="1">Lacks conserved residue(s) required for the propagation of feature annotation.</text>
</comment>
<feature type="transmembrane region" description="Helical" evidence="3">
    <location>
        <begin position="134"/>
        <end position="167"/>
    </location>
</feature>
<dbReference type="SUPFAM" id="SSF55785">
    <property type="entry name" value="PYP-like sensor domain (PAS domain)"/>
    <property type="match status" value="1"/>
</dbReference>
<dbReference type="PROSITE" id="PS50110">
    <property type="entry name" value="RESPONSE_REGULATORY"/>
    <property type="match status" value="1"/>
</dbReference>
<reference evidence="5" key="1">
    <citation type="submission" date="2021-09" db="EMBL/GenBank/DDBJ databases">
        <authorList>
            <consortium name="AG Swart"/>
            <person name="Singh M."/>
            <person name="Singh A."/>
            <person name="Seah K."/>
            <person name="Emmerich C."/>
        </authorList>
    </citation>
    <scope>NUCLEOTIDE SEQUENCE</scope>
    <source>
        <strain evidence="5">ATCC30299</strain>
    </source>
</reference>
<dbReference type="AlphaFoldDB" id="A0AAU9JX17"/>
<sequence>MGTNYKYSIDYIYKQSPFLYYENHETESKFQSEIYKYSWTSLNFFFAFAGSFIALLYWAIKSFSICFIVFSTLSGCLWLGLNYKMTIARLGGLIIGLAIEIQLRENGVLMLGYFVDWVIHYYTYKTWISYVEFYLLFILVQIIHGIALNIPQSIVTGMILTLVMSLLEKDRRDLWLLVDIYRARSIFQSFIIDSSSNSILIIGEDGRIIMTNDAAIAYADKRGLSRVLGAHATEFFTLTAKETIDKILKNALEGMTIEEELTLDSTPILVKAKPVHFNHKPVIHLTISDISNQIARRNFLASINKAQEFKVSETEKKLTECYVHQTAISENEFTRLAKCISCQKMTRTVLQCLIGDVSLKNDKFDAEVEMANIIQWSWCDAKLKKLNITLSKHPDLNSPIFCDRQLHNNLLKGVIHFIILKSDKKSDISVFLGKITHDNETYLNYSFTFDSQTLDINEFNYLFSNDPNKIKKIEEMHDILKKYDTVELAMFDIMLTILGGQIISHGPQQPPVFHLVYSLKLQEHAGQAAIDAPQIKLYENSADIDSTTISWRWSQEKTEIIQINRNRERYFSEQETKESASHLQDNKLKPKHPENAEESENGEDDVDENVTIFGLSHYLQKEIEVPGRNSHLPVNTSSFIHNSNASILSDFHVIYKGFILIGNKFLVNSLQKNMEAILGKEVEICANQEDLVNKVTKAAGENSLCIIIIDVPNGFEAAKTIRQNGYKHARRPHIVAMYSNNEEGNLTSYKEAGIDETIPKSAGREVLQSIINKIL</sequence>
<dbReference type="EMBL" id="CAJZBQ010000054">
    <property type="protein sequence ID" value="CAG9332253.1"/>
    <property type="molecule type" value="Genomic_DNA"/>
</dbReference>
<organism evidence="5 6">
    <name type="scientific">Blepharisma stoltei</name>
    <dbReference type="NCBI Taxonomy" id="1481888"/>
    <lineage>
        <taxon>Eukaryota</taxon>
        <taxon>Sar</taxon>
        <taxon>Alveolata</taxon>
        <taxon>Ciliophora</taxon>
        <taxon>Postciliodesmatophora</taxon>
        <taxon>Heterotrichea</taxon>
        <taxon>Heterotrichida</taxon>
        <taxon>Blepharismidae</taxon>
        <taxon>Blepharisma</taxon>
    </lineage>
</organism>
<proteinExistence type="predicted"/>
<dbReference type="Gene3D" id="3.30.450.20">
    <property type="entry name" value="PAS domain"/>
    <property type="match status" value="1"/>
</dbReference>
<feature type="transmembrane region" description="Helical" evidence="3">
    <location>
        <begin position="37"/>
        <end position="56"/>
    </location>
</feature>
<dbReference type="InterPro" id="IPR011006">
    <property type="entry name" value="CheY-like_superfamily"/>
</dbReference>
<dbReference type="Proteomes" id="UP001162131">
    <property type="component" value="Unassembled WGS sequence"/>
</dbReference>
<dbReference type="Gene3D" id="3.40.50.2300">
    <property type="match status" value="1"/>
</dbReference>
<comment type="caution">
    <text evidence="5">The sequence shown here is derived from an EMBL/GenBank/DDBJ whole genome shotgun (WGS) entry which is preliminary data.</text>
</comment>
<keyword evidence="3" id="KW-1133">Transmembrane helix</keyword>
<keyword evidence="3" id="KW-0472">Membrane</keyword>
<evidence type="ECO:0000256" key="3">
    <source>
        <dbReference type="SAM" id="Phobius"/>
    </source>
</evidence>
<feature type="domain" description="Response regulatory" evidence="4">
    <location>
        <begin position="656"/>
        <end position="775"/>
    </location>
</feature>
<evidence type="ECO:0000313" key="6">
    <source>
        <dbReference type="Proteomes" id="UP001162131"/>
    </source>
</evidence>
<dbReference type="GO" id="GO:0000160">
    <property type="term" value="P:phosphorelay signal transduction system"/>
    <property type="evidence" value="ECO:0007669"/>
    <property type="project" value="InterPro"/>
</dbReference>
<feature type="transmembrane region" description="Helical" evidence="3">
    <location>
        <begin position="62"/>
        <end position="81"/>
    </location>
</feature>
<gene>
    <name evidence="5" type="ORF">BSTOLATCC_MIC55704</name>
</gene>
<evidence type="ECO:0000313" key="5">
    <source>
        <dbReference type="EMBL" id="CAG9332253.1"/>
    </source>
</evidence>
<keyword evidence="6" id="KW-1185">Reference proteome</keyword>
<feature type="compositionally biased region" description="Acidic residues" evidence="2">
    <location>
        <begin position="596"/>
        <end position="606"/>
    </location>
</feature>
<keyword evidence="3" id="KW-0812">Transmembrane</keyword>